<evidence type="ECO:0000256" key="1">
    <source>
        <dbReference type="ARBA" id="ARBA00022679"/>
    </source>
</evidence>
<dbReference type="CDD" id="cd04301">
    <property type="entry name" value="NAT_SF"/>
    <property type="match status" value="1"/>
</dbReference>
<dbReference type="Gene3D" id="3.40.630.30">
    <property type="match status" value="1"/>
</dbReference>
<dbReference type="InterPro" id="IPR016181">
    <property type="entry name" value="Acyl_CoA_acyltransferase"/>
</dbReference>
<evidence type="ECO:0000259" key="3">
    <source>
        <dbReference type="PROSITE" id="PS51186"/>
    </source>
</evidence>
<keyword evidence="1" id="KW-0808">Transferase</keyword>
<organism evidence="4 5">
    <name type="scientific">Catenovulum sediminis</name>
    <dbReference type="NCBI Taxonomy" id="1740262"/>
    <lineage>
        <taxon>Bacteria</taxon>
        <taxon>Pseudomonadati</taxon>
        <taxon>Pseudomonadota</taxon>
        <taxon>Gammaproteobacteria</taxon>
        <taxon>Alteromonadales</taxon>
        <taxon>Alteromonadaceae</taxon>
        <taxon>Catenovulum</taxon>
    </lineage>
</organism>
<dbReference type="RefSeq" id="WP_350402675.1">
    <property type="nucleotide sequence ID" value="NZ_JBELOE010000265.1"/>
</dbReference>
<keyword evidence="2" id="KW-0012">Acyltransferase</keyword>
<dbReference type="SUPFAM" id="SSF55729">
    <property type="entry name" value="Acyl-CoA N-acyltransferases (Nat)"/>
    <property type="match status" value="1"/>
</dbReference>
<evidence type="ECO:0000313" key="5">
    <source>
        <dbReference type="Proteomes" id="UP001467690"/>
    </source>
</evidence>
<dbReference type="InterPro" id="IPR000182">
    <property type="entry name" value="GNAT_dom"/>
</dbReference>
<dbReference type="PANTHER" id="PTHR43877:SF1">
    <property type="entry name" value="ACETYLTRANSFERASE"/>
    <property type="match status" value="1"/>
</dbReference>
<proteinExistence type="predicted"/>
<protein>
    <submittedName>
        <fullName evidence="4">GNAT family N-acetyltransferase</fullName>
    </submittedName>
</protein>
<gene>
    <name evidence="4" type="ORF">ABS311_16865</name>
</gene>
<dbReference type="Proteomes" id="UP001467690">
    <property type="component" value="Unassembled WGS sequence"/>
</dbReference>
<sequence>MQIREASVTDIPALDIIRQKPSDNPLPLNKPISEICYHNYLTLYGKGWVSYDTGGVNGYVICSKKESSIWALFVDPSYQRQGIGQLLLSTASNWLYQSGICKIYLSTGVNSRAEHFYQKQGWTRGAVLSTGQVTYYKEKHFLKNTG</sequence>
<dbReference type="PROSITE" id="PS51186">
    <property type="entry name" value="GNAT"/>
    <property type="match status" value="1"/>
</dbReference>
<evidence type="ECO:0000313" key="4">
    <source>
        <dbReference type="EMBL" id="MER2493552.1"/>
    </source>
</evidence>
<dbReference type="InterPro" id="IPR050832">
    <property type="entry name" value="Bact_Acetyltransf"/>
</dbReference>
<dbReference type="PANTHER" id="PTHR43877">
    <property type="entry name" value="AMINOALKYLPHOSPHONATE N-ACETYLTRANSFERASE-RELATED-RELATED"/>
    <property type="match status" value="1"/>
</dbReference>
<accession>A0ABV1RLM3</accession>
<evidence type="ECO:0000256" key="2">
    <source>
        <dbReference type="ARBA" id="ARBA00023315"/>
    </source>
</evidence>
<keyword evidence="5" id="KW-1185">Reference proteome</keyword>
<reference evidence="4 5" key="1">
    <citation type="submission" date="2024-06" db="EMBL/GenBank/DDBJ databases">
        <authorList>
            <person name="Chen R.Y."/>
        </authorList>
    </citation>
    <scope>NUCLEOTIDE SEQUENCE [LARGE SCALE GENOMIC DNA]</scope>
    <source>
        <strain evidence="4 5">D2</strain>
    </source>
</reference>
<dbReference type="EMBL" id="JBELOE010000265">
    <property type="protein sequence ID" value="MER2493552.1"/>
    <property type="molecule type" value="Genomic_DNA"/>
</dbReference>
<comment type="caution">
    <text evidence="4">The sequence shown here is derived from an EMBL/GenBank/DDBJ whole genome shotgun (WGS) entry which is preliminary data.</text>
</comment>
<name>A0ABV1RLM3_9ALTE</name>
<feature type="domain" description="N-acetyltransferase" evidence="3">
    <location>
        <begin position="1"/>
        <end position="142"/>
    </location>
</feature>
<dbReference type="Pfam" id="PF13508">
    <property type="entry name" value="Acetyltransf_7"/>
    <property type="match status" value="1"/>
</dbReference>